<evidence type="ECO:0000313" key="3">
    <source>
        <dbReference type="EMBL" id="RUS66038.1"/>
    </source>
</evidence>
<feature type="compositionally biased region" description="Polar residues" evidence="1">
    <location>
        <begin position="23"/>
        <end position="33"/>
    </location>
</feature>
<evidence type="ECO:0000313" key="4">
    <source>
        <dbReference type="Proteomes" id="UP000286947"/>
    </source>
</evidence>
<feature type="signal peptide" evidence="2">
    <location>
        <begin position="1"/>
        <end position="22"/>
    </location>
</feature>
<keyword evidence="2" id="KW-0732">Signal</keyword>
<evidence type="ECO:0000256" key="1">
    <source>
        <dbReference type="SAM" id="MobiDB-lite"/>
    </source>
</evidence>
<dbReference type="Proteomes" id="UP000286947">
    <property type="component" value="Unassembled WGS sequence"/>
</dbReference>
<accession>A0A433SBB1</accession>
<protein>
    <recommendedName>
        <fullName evidence="5">Secreted protein</fullName>
    </recommendedName>
</protein>
<evidence type="ECO:0008006" key="5">
    <source>
        <dbReference type="Google" id="ProtNLM"/>
    </source>
</evidence>
<feature type="chain" id="PRO_5019443971" description="Secreted protein" evidence="2">
    <location>
        <begin position="23"/>
        <end position="117"/>
    </location>
</feature>
<dbReference type="EMBL" id="PQSP01000007">
    <property type="protein sequence ID" value="RUS66038.1"/>
    <property type="molecule type" value="Genomic_DNA"/>
</dbReference>
<dbReference type="RefSeq" id="WP_126980576.1">
    <property type="nucleotide sequence ID" value="NZ_CAWUGC010000020.1"/>
</dbReference>
<name>A0A433SBB1_9BURK</name>
<sequence precursor="true">MRFQFLLPALLCVTLAACQTSAPSTSATETRPSAQPTAPQTAAGNPSNRELALKICSADAQKCNCLADQMLQTLTAKEWSILNAAYNKDPNPPAGTADSDLQQLANKLNSADSVCSR</sequence>
<dbReference type="PROSITE" id="PS51257">
    <property type="entry name" value="PROKAR_LIPOPROTEIN"/>
    <property type="match status" value="1"/>
</dbReference>
<feature type="compositionally biased region" description="Low complexity" evidence="1">
    <location>
        <begin position="34"/>
        <end position="43"/>
    </location>
</feature>
<keyword evidence="4" id="KW-1185">Reference proteome</keyword>
<proteinExistence type="predicted"/>
<dbReference type="AlphaFoldDB" id="A0A433SBB1"/>
<evidence type="ECO:0000256" key="2">
    <source>
        <dbReference type="SAM" id="SignalP"/>
    </source>
</evidence>
<gene>
    <name evidence="3" type="ORF">CUZ56_02396</name>
</gene>
<reference evidence="3 4" key="1">
    <citation type="submission" date="2018-01" db="EMBL/GenBank/DDBJ databases">
        <title>Saezia sanguinis gen. nov., sp. nov., in the order Burkholderiales isolated from human blood.</title>
        <authorList>
            <person name="Medina-Pascual M.J."/>
            <person name="Valdezate S."/>
            <person name="Monzon S."/>
            <person name="Cuesta I."/>
            <person name="Carrasco G."/>
            <person name="Villalon P."/>
            <person name="Saez-Nieto J.A."/>
        </authorList>
    </citation>
    <scope>NUCLEOTIDE SEQUENCE [LARGE SCALE GENOMIC DNA]</scope>
    <source>
        <strain evidence="3 4">CNM695-12</strain>
    </source>
</reference>
<feature type="region of interest" description="Disordered" evidence="1">
    <location>
        <begin position="23"/>
        <end position="46"/>
    </location>
</feature>
<organism evidence="3 4">
    <name type="scientific">Saezia sanguinis</name>
    <dbReference type="NCBI Taxonomy" id="1965230"/>
    <lineage>
        <taxon>Bacteria</taxon>
        <taxon>Pseudomonadati</taxon>
        <taxon>Pseudomonadota</taxon>
        <taxon>Betaproteobacteria</taxon>
        <taxon>Burkholderiales</taxon>
        <taxon>Saeziaceae</taxon>
        <taxon>Saezia</taxon>
    </lineage>
</organism>
<comment type="caution">
    <text evidence="3">The sequence shown here is derived from an EMBL/GenBank/DDBJ whole genome shotgun (WGS) entry which is preliminary data.</text>
</comment>